<keyword evidence="2" id="KW-1185">Reference proteome</keyword>
<gene>
    <name evidence="1" type="ORF">V565_016150</name>
</gene>
<comment type="caution">
    <text evidence="1">The sequence shown here is derived from an EMBL/GenBank/DDBJ whole genome shotgun (WGS) entry which is preliminary data.</text>
</comment>
<dbReference type="OrthoDB" id="3156807at2759"/>
<dbReference type="HOGENOM" id="CLU_255387_0_0_1"/>
<protein>
    <submittedName>
        <fullName evidence="1">Uncharacterized protein</fullName>
    </submittedName>
</protein>
<sequence length="1384" mass="156215">MDFLKDANPSNADEWISFAQTQFSDVTRGLAEIQPGLLEFLMSADEGIRNSVRSSLCGAAFPTTHASWVNSISCSIFQRFLAYLNRLPSNLYLVDRSIDEACRKVMPYMVLLSALGRVQFPSTDLEEPTNQKREARITTCPYQNTSAVNPQLFSVLGLQYPTSPKELQEVETLLLQRLEMFLGLLIDAFGNPKLGVYSKTLVFDTPQEINQQSNLPITADSSNEKLKNQIVEGPGILDHVAQIGSKPAFTVISSLDPTSTVGERNLLSRSPETDWETTGRNLFDKRHYSQAMICFEKANLPMERDIAAAYESRKQAKLLQAAQTIDQTACSAAFTKAATDFLGCAKLTKGEQQVACYLHAAESYLQAEDWITAAQAYRAANDFDMAARIFLGEGSIDKAVEVVKEHRDDMLENITEEIIGIARLEYFRTNQLERASELFDEVDEQLEYMENYGFAVALIPVLEHRKCHDRARKTIEQALRGLWKLFPFNSRGTERQIPAIDLFINQLSNSKTLKCEESRELEVFQALCTNDAEKLLALAQSSEEAISDSGQSASSCSILALLCFSHSSHLLIPQRNSTISEFIQKAKLALSYINHLLQFTRSLDVSSLNAQKLLGFEPLESTEPKENKLPEFWIHSTSLMFEGAQKILDVSEVPTSSTLGLFSLAASEADTRHLALAAMYDSIRSEVRKMHQAASLGSYLYPCLEFAICGRCSLSECGRQEVFSHDLPNEQRQDFFNQRARGLIIQIQIVHGYQVDSHHNEHERRGFRRTWARRLYENLMPHFPPLGNFLCIDPKRIPELAHSINAISAWCKDALHNLDPGFGPPNRFLSDVLAYLDISFRINRQDYILELHSRKLVRPRDDLMIAKVGSVSERYSIVHDFINFYARRSPDVISRAIRAAHHIIFEPLAVEANVLVNVLEFVGREIILQWRIHQSGSDGVFDKLMVPRSWAVDLIKSSPLPAQQGIHLRDFFDVLYKVLEGFRCFEPGSSPLYAFNGLLGLRVRSVLIMRICRLIVLIAHNTSIPLPVKEEIRQAIARSLGGPGEVLTSLCSRFLRADSWTGLLNAVRCSPLNRGADELVYSFRHREGKSPPTITLIRTIIYNDINPELATLLSLVEPDATPDPKSEPSVHQAQEYLYTDTEIATIELTQTKTASGANASKSPNLIRSECNFPSAPQIEPKRSLTTSEIKSGKKIILCYKRYRMKKAVKRIWACYLRYRLRDESPMTETEKEIRELHKEYKNDVESIDCPLLCIKAFQSHERILLGLMPHVFVYLRGLKTANQEQKQATMEKLPTATYAELDNIRIRMNVCLASANKIQLLMLRIAPGSHAIHHIDTLREEVEQVDLLRSKIMHTFGDGVIPAFIEEHYALGISVILTTSGNNN</sequence>
<accession>A0A074SXC2</accession>
<evidence type="ECO:0000313" key="1">
    <source>
        <dbReference type="EMBL" id="KEP54527.1"/>
    </source>
</evidence>
<name>A0A074SXC2_9AGAM</name>
<dbReference type="Proteomes" id="UP000027456">
    <property type="component" value="Unassembled WGS sequence"/>
</dbReference>
<evidence type="ECO:0000313" key="2">
    <source>
        <dbReference type="Proteomes" id="UP000027456"/>
    </source>
</evidence>
<reference evidence="1 2" key="1">
    <citation type="submission" date="2013-12" db="EMBL/GenBank/DDBJ databases">
        <authorList>
            <person name="Cubeta M."/>
            <person name="Pakala S."/>
            <person name="Fedorova N."/>
            <person name="Thomas E."/>
            <person name="Dean R."/>
            <person name="Jabaji S."/>
            <person name="Neate S."/>
            <person name="Toda T."/>
            <person name="Tavantzis S."/>
            <person name="Vilgalys R."/>
            <person name="Bharathan N."/>
            <person name="Pakala S."/>
            <person name="Losada L.S."/>
            <person name="Zafar N."/>
            <person name="Nierman W."/>
        </authorList>
    </citation>
    <scope>NUCLEOTIDE SEQUENCE [LARGE SCALE GENOMIC DNA]</scope>
    <source>
        <strain evidence="1 2">123E</strain>
    </source>
</reference>
<dbReference type="EMBL" id="AZST01000025">
    <property type="protein sequence ID" value="KEP54527.1"/>
    <property type="molecule type" value="Genomic_DNA"/>
</dbReference>
<proteinExistence type="predicted"/>
<organism evidence="1 2">
    <name type="scientific">Rhizoctonia solani 123E</name>
    <dbReference type="NCBI Taxonomy" id="1423351"/>
    <lineage>
        <taxon>Eukaryota</taxon>
        <taxon>Fungi</taxon>
        <taxon>Dikarya</taxon>
        <taxon>Basidiomycota</taxon>
        <taxon>Agaricomycotina</taxon>
        <taxon>Agaricomycetes</taxon>
        <taxon>Cantharellales</taxon>
        <taxon>Ceratobasidiaceae</taxon>
        <taxon>Rhizoctonia</taxon>
    </lineage>
</organism>